<evidence type="ECO:0008006" key="4">
    <source>
        <dbReference type="Google" id="ProtNLM"/>
    </source>
</evidence>
<organism evidence="2 3">
    <name type="scientific">Periconia macrospinosa</name>
    <dbReference type="NCBI Taxonomy" id="97972"/>
    <lineage>
        <taxon>Eukaryota</taxon>
        <taxon>Fungi</taxon>
        <taxon>Dikarya</taxon>
        <taxon>Ascomycota</taxon>
        <taxon>Pezizomycotina</taxon>
        <taxon>Dothideomycetes</taxon>
        <taxon>Pleosporomycetidae</taxon>
        <taxon>Pleosporales</taxon>
        <taxon>Massarineae</taxon>
        <taxon>Periconiaceae</taxon>
        <taxon>Periconia</taxon>
    </lineage>
</organism>
<gene>
    <name evidence="2" type="ORF">DM02DRAFT_723790</name>
</gene>
<reference evidence="2 3" key="1">
    <citation type="journal article" date="2018" name="Sci. Rep.">
        <title>Comparative genomics provides insights into the lifestyle and reveals functional heterogeneity of dark septate endophytic fungi.</title>
        <authorList>
            <person name="Knapp D.G."/>
            <person name="Nemeth J.B."/>
            <person name="Barry K."/>
            <person name="Hainaut M."/>
            <person name="Henrissat B."/>
            <person name="Johnson J."/>
            <person name="Kuo A."/>
            <person name="Lim J.H.P."/>
            <person name="Lipzen A."/>
            <person name="Nolan M."/>
            <person name="Ohm R.A."/>
            <person name="Tamas L."/>
            <person name="Grigoriev I.V."/>
            <person name="Spatafora J.W."/>
            <person name="Nagy L.G."/>
            <person name="Kovacs G.M."/>
        </authorList>
    </citation>
    <scope>NUCLEOTIDE SEQUENCE [LARGE SCALE GENOMIC DNA]</scope>
    <source>
        <strain evidence="2 3">DSE2036</strain>
    </source>
</reference>
<dbReference type="OrthoDB" id="3759689at2759"/>
<keyword evidence="1" id="KW-0732">Signal</keyword>
<evidence type="ECO:0000313" key="2">
    <source>
        <dbReference type="EMBL" id="PVI07238.1"/>
    </source>
</evidence>
<evidence type="ECO:0000256" key="1">
    <source>
        <dbReference type="SAM" id="SignalP"/>
    </source>
</evidence>
<evidence type="ECO:0000313" key="3">
    <source>
        <dbReference type="Proteomes" id="UP000244855"/>
    </source>
</evidence>
<dbReference type="AlphaFoldDB" id="A0A2V1E9E3"/>
<dbReference type="EMBL" id="KZ805305">
    <property type="protein sequence ID" value="PVI07238.1"/>
    <property type="molecule type" value="Genomic_DNA"/>
</dbReference>
<accession>A0A2V1E9E3</accession>
<proteinExistence type="predicted"/>
<protein>
    <recommendedName>
        <fullName evidence="4">Ubiquitin 3 binding protein But2 C-terminal domain-containing protein</fullName>
    </recommendedName>
</protein>
<sequence length="189" mass="20024">MHPSATSKFLLTLLSSSATTLALPQTAAPPSPSPAKPALTDISYWGSACPANDINGLTTSIGPLNTTTNTYPLTFTLSNFLPKLDGSFGSSLRMCDIVGTLVVPRHDGEETKWKSIGLLDVQGPLKGLFTKQLIPEEADEGVVGTCGAPAELDVEFQARAVMDFERSRANAANGTTAWVLRTDLEVVQC</sequence>
<keyword evidence="3" id="KW-1185">Reference proteome</keyword>
<feature type="signal peptide" evidence="1">
    <location>
        <begin position="1"/>
        <end position="22"/>
    </location>
</feature>
<feature type="chain" id="PRO_5015981977" description="Ubiquitin 3 binding protein But2 C-terminal domain-containing protein" evidence="1">
    <location>
        <begin position="23"/>
        <end position="189"/>
    </location>
</feature>
<name>A0A2V1E9E3_9PLEO</name>
<dbReference type="Proteomes" id="UP000244855">
    <property type="component" value="Unassembled WGS sequence"/>
</dbReference>